<dbReference type="PANTHER" id="PTHR10039">
    <property type="entry name" value="AMELOGENIN"/>
    <property type="match status" value="1"/>
</dbReference>
<dbReference type="AlphaFoldDB" id="A0A0D2L0X9"/>
<keyword evidence="2" id="KW-0472">Membrane</keyword>
<keyword evidence="5" id="KW-1185">Reference proteome</keyword>
<dbReference type="EMBL" id="KN817568">
    <property type="protein sequence ID" value="KJA20322.1"/>
    <property type="molecule type" value="Genomic_DNA"/>
</dbReference>
<gene>
    <name evidence="4" type="ORF">HYPSUDRAFT_217033</name>
</gene>
<reference evidence="5" key="1">
    <citation type="submission" date="2014-04" db="EMBL/GenBank/DDBJ databases">
        <title>Evolutionary Origins and Diversification of the Mycorrhizal Mutualists.</title>
        <authorList>
            <consortium name="DOE Joint Genome Institute"/>
            <consortium name="Mycorrhizal Genomics Consortium"/>
            <person name="Kohler A."/>
            <person name="Kuo A."/>
            <person name="Nagy L.G."/>
            <person name="Floudas D."/>
            <person name="Copeland A."/>
            <person name="Barry K.W."/>
            <person name="Cichocki N."/>
            <person name="Veneault-Fourrey C."/>
            <person name="LaButti K."/>
            <person name="Lindquist E.A."/>
            <person name="Lipzen A."/>
            <person name="Lundell T."/>
            <person name="Morin E."/>
            <person name="Murat C."/>
            <person name="Riley R."/>
            <person name="Ohm R."/>
            <person name="Sun H."/>
            <person name="Tunlid A."/>
            <person name="Henrissat B."/>
            <person name="Grigoriev I.V."/>
            <person name="Hibbett D.S."/>
            <person name="Martin F."/>
        </authorList>
    </citation>
    <scope>NUCLEOTIDE SEQUENCE [LARGE SCALE GENOMIC DNA]</scope>
    <source>
        <strain evidence="5">FD-334 SS-4</strain>
    </source>
</reference>
<evidence type="ECO:0000259" key="3">
    <source>
        <dbReference type="Pfam" id="PF24883"/>
    </source>
</evidence>
<name>A0A0D2L0X9_HYPSF</name>
<dbReference type="InterPro" id="IPR027417">
    <property type="entry name" value="P-loop_NTPase"/>
</dbReference>
<keyword evidence="2" id="KW-1133">Transmembrane helix</keyword>
<feature type="transmembrane region" description="Helical" evidence="2">
    <location>
        <begin position="68"/>
        <end position="88"/>
    </location>
</feature>
<evidence type="ECO:0000313" key="5">
    <source>
        <dbReference type="Proteomes" id="UP000054270"/>
    </source>
</evidence>
<dbReference type="Gene3D" id="3.40.50.300">
    <property type="entry name" value="P-loop containing nucleotide triphosphate hydrolases"/>
    <property type="match status" value="1"/>
</dbReference>
<evidence type="ECO:0000256" key="1">
    <source>
        <dbReference type="ARBA" id="ARBA00022737"/>
    </source>
</evidence>
<organism evidence="4 5">
    <name type="scientific">Hypholoma sublateritium (strain FD-334 SS-4)</name>
    <dbReference type="NCBI Taxonomy" id="945553"/>
    <lineage>
        <taxon>Eukaryota</taxon>
        <taxon>Fungi</taxon>
        <taxon>Dikarya</taxon>
        <taxon>Basidiomycota</taxon>
        <taxon>Agaricomycotina</taxon>
        <taxon>Agaricomycetes</taxon>
        <taxon>Agaricomycetidae</taxon>
        <taxon>Agaricales</taxon>
        <taxon>Agaricineae</taxon>
        <taxon>Strophariaceae</taxon>
        <taxon>Hypholoma</taxon>
    </lineage>
</organism>
<dbReference type="STRING" id="945553.A0A0D2L0X9"/>
<dbReference type="OMA" id="VCARTHF"/>
<keyword evidence="2" id="KW-0812">Transmembrane</keyword>
<protein>
    <recommendedName>
        <fullName evidence="3">Nephrocystin 3-like N-terminal domain-containing protein</fullName>
    </recommendedName>
</protein>
<evidence type="ECO:0000313" key="4">
    <source>
        <dbReference type="EMBL" id="KJA20322.1"/>
    </source>
</evidence>
<dbReference type="OrthoDB" id="2868770at2759"/>
<accession>A0A0D2L0X9</accession>
<feature type="transmembrane region" description="Helical" evidence="2">
    <location>
        <begin position="100"/>
        <end position="121"/>
    </location>
</feature>
<evidence type="ECO:0000256" key="2">
    <source>
        <dbReference type="SAM" id="Phobius"/>
    </source>
</evidence>
<sequence length="567" mass="64702">MRQDRGVIQAGNGSSLLIQGGQFIQHNYPPTHNADDVFNRLKPYVAPTAYATQQEGDAPKCHPRTREAVLNAIMTWMTIAITGIQRILWLNGAAGAGKSAIARSIVDLCLKQQIVIARFFFFRTDSARNHTKPLVATFAYQLITLIPALNPIILDKIRSDPLIFNQSLEHQFEALVFEPLRQLHGAIPFKQVIVLLLDGVDECGGYDNQVNVIRTIAQFVAEKSVPLIVIFSSRVESQLKMAFNSPKIDCILERLPLDTDYRAADDIRHFLDDSFTEIKHTHPFKSSIEHDWPTPSLVQEIVDKSSMQFIYASVVVKFVSSPRFHPARQLDIIRGLRPAGDLTPFAQLDALYRHIFSQVHDIDSVIAILAVAILSRYPFRFHIREMLDIAQDDIDVTLVDLGSVISCDMQKITFLHASLPDFLLDPARSGQRFYIDVGIWGEKLALTLLSKQEFLRGWDALVPYLTYAKCTPRLMKELYMFHPSKYTDWHIFSDDWTTFINTVGNMDFGDGGALYCHHVKLEHQVEETIMPEAYQIRETALLRAVHTPRKALRWARFKICLYRIFHR</sequence>
<proteinExistence type="predicted"/>
<dbReference type="SUPFAM" id="SSF52540">
    <property type="entry name" value="P-loop containing nucleoside triphosphate hydrolases"/>
    <property type="match status" value="1"/>
</dbReference>
<dbReference type="Proteomes" id="UP000054270">
    <property type="component" value="Unassembled WGS sequence"/>
</dbReference>
<feature type="transmembrane region" description="Helical" evidence="2">
    <location>
        <begin position="133"/>
        <end position="154"/>
    </location>
</feature>
<dbReference type="InterPro" id="IPR056884">
    <property type="entry name" value="NPHP3-like_N"/>
</dbReference>
<keyword evidence="1" id="KW-0677">Repeat</keyword>
<dbReference type="Pfam" id="PF24883">
    <property type="entry name" value="NPHP3_N"/>
    <property type="match status" value="1"/>
</dbReference>
<feature type="domain" description="Nephrocystin 3-like N-terminal" evidence="3">
    <location>
        <begin position="83"/>
        <end position="234"/>
    </location>
</feature>
<dbReference type="PANTHER" id="PTHR10039:SF17">
    <property type="entry name" value="FUNGAL STAND N-TERMINAL GOODBYE DOMAIN-CONTAINING PROTEIN-RELATED"/>
    <property type="match status" value="1"/>
</dbReference>